<accession>A0A0G9H761</accession>
<dbReference type="Proteomes" id="UP000035481">
    <property type="component" value="Unassembled WGS sequence"/>
</dbReference>
<keyword evidence="1" id="KW-0378">Hydrolase</keyword>
<dbReference type="AlphaFoldDB" id="A0A0G9H761"/>
<dbReference type="OrthoDB" id="8660079at2"/>
<dbReference type="EMBL" id="JPLA01000006">
    <property type="protein sequence ID" value="KLD65438.1"/>
    <property type="molecule type" value="Genomic_DNA"/>
</dbReference>
<dbReference type="Gene3D" id="1.10.530.10">
    <property type="match status" value="1"/>
</dbReference>
<dbReference type="SUPFAM" id="SSF53955">
    <property type="entry name" value="Lysozyme-like"/>
    <property type="match status" value="1"/>
</dbReference>
<organism evidence="1 2">
    <name type="scientific">Dyella japonica DSM 16301</name>
    <dbReference type="NCBI Taxonomy" id="1440762"/>
    <lineage>
        <taxon>Bacteria</taxon>
        <taxon>Pseudomonadati</taxon>
        <taxon>Pseudomonadota</taxon>
        <taxon>Gammaproteobacteria</taxon>
        <taxon>Lysobacterales</taxon>
        <taxon>Rhodanobacteraceae</taxon>
        <taxon>Dyella</taxon>
    </lineage>
</organism>
<proteinExistence type="predicted"/>
<dbReference type="STRING" id="1440762.Y882_02660"/>
<protein>
    <submittedName>
        <fullName evidence="1">Glycoside hydrolase</fullName>
    </submittedName>
</protein>
<reference evidence="1 2" key="1">
    <citation type="journal article" date="2015" name="Antonie Van Leeuwenhoek">
        <title>A phylogenomic and molecular marker based taxonomic framework for the order Xanthomonadales: proposal to transfer the families Algiphilaceae and Solimonadaceae to the order Nevskiales ord. nov. and to create a new family within the order Xanthomonadales, the family Rhodanobacteraceae fam. nov., containing the genus Rhodanobacter and its closest relatives.</title>
        <authorList>
            <person name="Naushad S."/>
            <person name="Adeolu M."/>
            <person name="Wong S."/>
            <person name="Sohail M."/>
            <person name="Schellhorn H.E."/>
            <person name="Gupta R.S."/>
        </authorList>
    </citation>
    <scope>NUCLEOTIDE SEQUENCE [LARGE SCALE GENOMIC DNA]</scope>
    <source>
        <strain evidence="1 2">DSM 16301</strain>
    </source>
</reference>
<dbReference type="InterPro" id="IPR023346">
    <property type="entry name" value="Lysozyme-like_dom_sf"/>
</dbReference>
<comment type="caution">
    <text evidence="1">The sequence shown here is derived from an EMBL/GenBank/DDBJ whole genome shotgun (WGS) entry which is preliminary data.</text>
</comment>
<evidence type="ECO:0000313" key="1">
    <source>
        <dbReference type="EMBL" id="KLD65438.1"/>
    </source>
</evidence>
<dbReference type="PATRIC" id="fig|1440762.4.peg.3313"/>
<evidence type="ECO:0000313" key="2">
    <source>
        <dbReference type="Proteomes" id="UP000035481"/>
    </source>
</evidence>
<dbReference type="RefSeq" id="WP_046970324.1">
    <property type="nucleotide sequence ID" value="NZ_JPLA01000006.1"/>
</dbReference>
<name>A0A0G9H761_9GAMM</name>
<dbReference type="CDD" id="cd00736">
    <property type="entry name" value="lambda_lys-like"/>
    <property type="match status" value="1"/>
</dbReference>
<sequence>MTARIPVAVAGGKNVVAFLDMLAWSEIGPELLSKSDDGYNVLVGSTPQKPLLFDSYGAHPDAYDPKTNSTAAGRYQFLSRYWPHYRDLLRLPDFGPVSQDRYAIQLMQERKALQPIIAGNIQAAIALVSNIWASLPGAGYQQREHSLADLLAAYKNAGGSIARAA</sequence>
<dbReference type="GO" id="GO:0016787">
    <property type="term" value="F:hydrolase activity"/>
    <property type="evidence" value="ECO:0007669"/>
    <property type="project" value="UniProtKB-KW"/>
</dbReference>
<gene>
    <name evidence="1" type="ORF">Y882_02660</name>
</gene>